<evidence type="ECO:0000256" key="7">
    <source>
        <dbReference type="ARBA" id="ARBA00023160"/>
    </source>
</evidence>
<dbReference type="HAMAP" id="MF_00101">
    <property type="entry name" value="AcpS"/>
    <property type="match status" value="1"/>
</dbReference>
<evidence type="ECO:0000256" key="5">
    <source>
        <dbReference type="ARBA" id="ARBA00022842"/>
    </source>
</evidence>
<reference evidence="10 11" key="1">
    <citation type="journal article" date="2017" name="Arch. Microbiol.">
        <title>Mariprofundus micogutta sp. nov., a novel iron-oxidizing zetaproteobacterium isolated from a deep-sea hydrothermal field at the Bayonnaise knoll of the Izu-Ogasawara arc, and a description of Mariprofundales ord. nov. and Zetaproteobacteria classis nov.</title>
        <authorList>
            <person name="Makita H."/>
            <person name="Tanaka E."/>
            <person name="Mitsunobu S."/>
            <person name="Miyazaki M."/>
            <person name="Nunoura T."/>
            <person name="Uematsu K."/>
            <person name="Takaki Y."/>
            <person name="Nishi S."/>
            <person name="Shimamura S."/>
            <person name="Takai K."/>
        </authorList>
    </citation>
    <scope>NUCLEOTIDE SEQUENCE [LARGE SCALE GENOMIC DNA]</scope>
    <source>
        <strain evidence="10 11">ET2</strain>
    </source>
</reference>
<evidence type="ECO:0000313" key="11">
    <source>
        <dbReference type="Proteomes" id="UP000231632"/>
    </source>
</evidence>
<comment type="caution">
    <text evidence="10">The sequence shown here is derived from an EMBL/GenBank/DDBJ whole genome shotgun (WGS) entry which is preliminary data.</text>
</comment>
<evidence type="ECO:0000256" key="6">
    <source>
        <dbReference type="ARBA" id="ARBA00023098"/>
    </source>
</evidence>
<dbReference type="GO" id="GO:0000287">
    <property type="term" value="F:magnesium ion binding"/>
    <property type="evidence" value="ECO:0007669"/>
    <property type="project" value="UniProtKB-UniRule"/>
</dbReference>
<keyword evidence="5 8" id="KW-0460">Magnesium</keyword>
<feature type="binding site" evidence="8">
    <location>
        <position position="57"/>
    </location>
    <ligand>
        <name>Mg(2+)</name>
        <dbReference type="ChEBI" id="CHEBI:18420"/>
    </ligand>
</feature>
<dbReference type="Pfam" id="PF01648">
    <property type="entry name" value="ACPS"/>
    <property type="match status" value="1"/>
</dbReference>
<dbReference type="STRING" id="1921010.MMIC_P1550"/>
<feature type="domain" description="4'-phosphopantetheinyl transferase" evidence="9">
    <location>
        <begin position="4"/>
        <end position="92"/>
    </location>
</feature>
<dbReference type="EC" id="2.7.8.7" evidence="8"/>
<name>A0A1L8CNT7_9PROT</name>
<dbReference type="InterPro" id="IPR008278">
    <property type="entry name" value="4-PPantetheinyl_Trfase_dom"/>
</dbReference>
<dbReference type="NCBIfam" id="TIGR00556">
    <property type="entry name" value="pantethn_trn"/>
    <property type="match status" value="1"/>
</dbReference>
<dbReference type="Gene3D" id="3.90.470.20">
    <property type="entry name" value="4'-phosphopantetheinyl transferase domain"/>
    <property type="match status" value="1"/>
</dbReference>
<dbReference type="AlphaFoldDB" id="A0A1L8CNT7"/>
<keyword evidence="6 8" id="KW-0443">Lipid metabolism</keyword>
<organism evidence="10 11">
    <name type="scientific">Mariprofundus micogutta</name>
    <dbReference type="NCBI Taxonomy" id="1921010"/>
    <lineage>
        <taxon>Bacteria</taxon>
        <taxon>Pseudomonadati</taxon>
        <taxon>Pseudomonadota</taxon>
        <taxon>Candidatius Mariprofundia</taxon>
        <taxon>Mariprofundales</taxon>
        <taxon>Mariprofundaceae</taxon>
        <taxon>Mariprofundus</taxon>
    </lineage>
</organism>
<keyword evidence="3 8" id="KW-0479">Metal-binding</keyword>
<keyword evidence="2 8" id="KW-0808">Transferase</keyword>
<evidence type="ECO:0000256" key="3">
    <source>
        <dbReference type="ARBA" id="ARBA00022723"/>
    </source>
</evidence>
<feature type="binding site" evidence="8">
    <location>
        <position position="8"/>
    </location>
    <ligand>
        <name>Mg(2+)</name>
        <dbReference type="ChEBI" id="CHEBI:18420"/>
    </ligand>
</feature>
<evidence type="ECO:0000256" key="1">
    <source>
        <dbReference type="ARBA" id="ARBA00022516"/>
    </source>
</evidence>
<dbReference type="InterPro" id="IPR004568">
    <property type="entry name" value="Ppantetheine-prot_Trfase_dom"/>
</dbReference>
<accession>A0A1L8CNT7</accession>
<keyword evidence="4 8" id="KW-0276">Fatty acid metabolism</keyword>
<comment type="cofactor">
    <cofactor evidence="8">
        <name>Mg(2+)</name>
        <dbReference type="ChEBI" id="CHEBI:18420"/>
    </cofactor>
</comment>
<dbReference type="SUPFAM" id="SSF56214">
    <property type="entry name" value="4'-phosphopantetheinyl transferase"/>
    <property type="match status" value="1"/>
</dbReference>
<evidence type="ECO:0000256" key="2">
    <source>
        <dbReference type="ARBA" id="ARBA00022679"/>
    </source>
</evidence>
<keyword evidence="11" id="KW-1185">Reference proteome</keyword>
<sequence length="130" mass="13789">MIAGVGVDRIAIARIESSLERFGERFIQRVYTEHEAAQAYAKGNPARRFAMLFAAKEAVSKALGTGFSRGISLQHIETIHQPSGKPEVVLHAVALAVAKGSGISRVHISLTDDDGVALAFAVAESDITSS</sequence>
<dbReference type="NCBIfam" id="TIGR00516">
    <property type="entry name" value="acpS"/>
    <property type="match status" value="1"/>
</dbReference>
<keyword evidence="1 8" id="KW-0444">Lipid biosynthesis</keyword>
<comment type="subcellular location">
    <subcellularLocation>
        <location evidence="8">Cytoplasm</location>
    </subcellularLocation>
</comment>
<dbReference type="GO" id="GO:0008897">
    <property type="term" value="F:holo-[acyl-carrier-protein] synthase activity"/>
    <property type="evidence" value="ECO:0007669"/>
    <property type="project" value="UniProtKB-UniRule"/>
</dbReference>
<evidence type="ECO:0000313" key="10">
    <source>
        <dbReference type="EMBL" id="GAV20581.1"/>
    </source>
</evidence>
<dbReference type="Proteomes" id="UP000231632">
    <property type="component" value="Unassembled WGS sequence"/>
</dbReference>
<evidence type="ECO:0000259" key="9">
    <source>
        <dbReference type="Pfam" id="PF01648"/>
    </source>
</evidence>
<keyword evidence="8" id="KW-0963">Cytoplasm</keyword>
<comment type="catalytic activity">
    <reaction evidence="8">
        <text>apo-[ACP] + CoA = holo-[ACP] + adenosine 3',5'-bisphosphate + H(+)</text>
        <dbReference type="Rhea" id="RHEA:12068"/>
        <dbReference type="Rhea" id="RHEA-COMP:9685"/>
        <dbReference type="Rhea" id="RHEA-COMP:9690"/>
        <dbReference type="ChEBI" id="CHEBI:15378"/>
        <dbReference type="ChEBI" id="CHEBI:29999"/>
        <dbReference type="ChEBI" id="CHEBI:57287"/>
        <dbReference type="ChEBI" id="CHEBI:58343"/>
        <dbReference type="ChEBI" id="CHEBI:64479"/>
        <dbReference type="EC" id="2.7.8.7"/>
    </reaction>
</comment>
<evidence type="ECO:0000256" key="4">
    <source>
        <dbReference type="ARBA" id="ARBA00022832"/>
    </source>
</evidence>
<evidence type="ECO:0000256" key="8">
    <source>
        <dbReference type="HAMAP-Rule" id="MF_00101"/>
    </source>
</evidence>
<proteinExistence type="inferred from homology"/>
<keyword evidence="7 8" id="KW-0275">Fatty acid biosynthesis</keyword>
<comment type="function">
    <text evidence="8">Transfers the 4'-phosphopantetheine moiety from coenzyme A to a Ser of acyl-carrier-protein.</text>
</comment>
<dbReference type="InterPro" id="IPR002582">
    <property type="entry name" value="ACPS"/>
</dbReference>
<dbReference type="GO" id="GO:0006633">
    <property type="term" value="P:fatty acid biosynthetic process"/>
    <property type="evidence" value="ECO:0007669"/>
    <property type="project" value="UniProtKB-UniRule"/>
</dbReference>
<dbReference type="OrthoDB" id="517356at2"/>
<comment type="similarity">
    <text evidence="8">Belongs to the P-Pant transferase superfamily. AcpS family.</text>
</comment>
<protein>
    <recommendedName>
        <fullName evidence="8">Holo-[acyl-carrier-protein] synthase</fullName>
        <shortName evidence="8">Holo-ACP synthase</shortName>
        <ecNumber evidence="8">2.7.8.7</ecNumber>
    </recommendedName>
    <alternativeName>
        <fullName evidence="8">4'-phosphopantetheinyl transferase AcpS</fullName>
    </alternativeName>
</protein>
<dbReference type="EMBL" id="BDFD01000012">
    <property type="protein sequence ID" value="GAV20581.1"/>
    <property type="molecule type" value="Genomic_DNA"/>
</dbReference>
<dbReference type="GO" id="GO:0005737">
    <property type="term" value="C:cytoplasm"/>
    <property type="evidence" value="ECO:0007669"/>
    <property type="project" value="UniProtKB-SubCell"/>
</dbReference>
<gene>
    <name evidence="8" type="primary">acpS</name>
    <name evidence="10" type="ORF">MMIC_P1550</name>
</gene>
<dbReference type="RefSeq" id="WP_072659896.1">
    <property type="nucleotide sequence ID" value="NZ_BDFD01000012.1"/>
</dbReference>
<dbReference type="InterPro" id="IPR037143">
    <property type="entry name" value="4-PPantetheinyl_Trfase_dom_sf"/>
</dbReference>